<feature type="transmembrane region" description="Helical" evidence="1">
    <location>
        <begin position="137"/>
        <end position="159"/>
    </location>
</feature>
<dbReference type="RefSeq" id="WP_072503752.1">
    <property type="nucleotide sequence ID" value="NZ_CP016364.1"/>
</dbReference>
<dbReference type="EMBL" id="CP016364">
    <property type="protein sequence ID" value="APG45969.1"/>
    <property type="molecule type" value="Genomic_DNA"/>
</dbReference>
<feature type="transmembrane region" description="Helical" evidence="1">
    <location>
        <begin position="6"/>
        <end position="24"/>
    </location>
</feature>
<proteinExistence type="predicted"/>
<evidence type="ECO:0000313" key="2">
    <source>
        <dbReference type="EMBL" id="APG45969.1"/>
    </source>
</evidence>
<keyword evidence="1" id="KW-0472">Membrane</keyword>
<evidence type="ECO:0000313" key="3">
    <source>
        <dbReference type="Proteomes" id="UP000183859"/>
    </source>
</evidence>
<dbReference type="AlphaFoldDB" id="A0A1L3I1G5"/>
<feature type="transmembrane region" description="Helical" evidence="1">
    <location>
        <begin position="73"/>
        <end position="91"/>
    </location>
</feature>
<feature type="transmembrane region" description="Helical" evidence="1">
    <location>
        <begin position="232"/>
        <end position="254"/>
    </location>
</feature>
<keyword evidence="1" id="KW-1133">Transmembrane helix</keyword>
<sequence length="277" mass="29761" precursor="true">MLARITGAAFRGIFVALLIAMPSLLLPDSATRSPEVIALLAILAAALTFAEYFSSYPSFVEFREAPPLNRMRFISLALMVILISLLVRHPMEATALTSLVSGLAYWLGNVLNFAFSPVQLAGLMMPAHVAPNLVAQVMAAAALAYVIALVTIISFVLAIRLQDWPLGSGPFNVWINLPLFDPTTGGDVVNRLQRDAHINIIGGVLLPFAIPTVIKLAAGMVDPGLLSAPQTLIWVISVWAFVPASMIMRGLAMLRISELIAQKRRAAYASSEALQTA</sequence>
<organism evidence="2 3">
    <name type="scientific">Phaeobacter porticola</name>
    <dbReference type="NCBI Taxonomy" id="1844006"/>
    <lineage>
        <taxon>Bacteria</taxon>
        <taxon>Pseudomonadati</taxon>
        <taxon>Pseudomonadota</taxon>
        <taxon>Alphaproteobacteria</taxon>
        <taxon>Rhodobacterales</taxon>
        <taxon>Roseobacteraceae</taxon>
        <taxon>Phaeobacter</taxon>
    </lineage>
</organism>
<dbReference type="STRING" id="1844006.PhaeoP97_00525"/>
<reference evidence="3" key="1">
    <citation type="submission" date="2016-07" db="EMBL/GenBank/DDBJ databases">
        <title>Phaeobacter portensis sp. nov., a tropodithietic acid producing bacterium isolated from a German harbor.</title>
        <authorList>
            <person name="Freese H.M."/>
            <person name="Bunk B."/>
            <person name="Breider S."/>
            <person name="Brinkhoff T."/>
        </authorList>
    </citation>
    <scope>NUCLEOTIDE SEQUENCE [LARGE SCALE GENOMIC DNA]</scope>
    <source>
        <strain evidence="3">P97</strain>
    </source>
</reference>
<keyword evidence="3" id="KW-1185">Reference proteome</keyword>
<feature type="transmembrane region" description="Helical" evidence="1">
    <location>
        <begin position="200"/>
        <end position="220"/>
    </location>
</feature>
<keyword evidence="1" id="KW-0812">Transmembrane</keyword>
<dbReference type="KEGG" id="php:PhaeoP97_00525"/>
<accession>A0A1L3I1G5</accession>
<name>A0A1L3I1G5_9RHOB</name>
<dbReference type="OrthoDB" id="7738422at2"/>
<dbReference type="Proteomes" id="UP000183859">
    <property type="component" value="Chromosome"/>
</dbReference>
<gene>
    <name evidence="2" type="ORF">PhaeoP97_00525</name>
</gene>
<evidence type="ECO:0000256" key="1">
    <source>
        <dbReference type="SAM" id="Phobius"/>
    </source>
</evidence>
<feature type="transmembrane region" description="Helical" evidence="1">
    <location>
        <begin position="103"/>
        <end position="125"/>
    </location>
</feature>
<feature type="transmembrane region" description="Helical" evidence="1">
    <location>
        <begin position="36"/>
        <end position="53"/>
    </location>
</feature>
<protein>
    <submittedName>
        <fullName evidence="2">Uncharacterized protein</fullName>
    </submittedName>
</protein>